<protein>
    <submittedName>
        <fullName evidence="1">Uncharacterized protein</fullName>
    </submittedName>
</protein>
<dbReference type="EMBL" id="CM056810">
    <property type="protein sequence ID" value="KAJ8642917.1"/>
    <property type="molecule type" value="Genomic_DNA"/>
</dbReference>
<keyword evidence="2" id="KW-1185">Reference proteome</keyword>
<organism evidence="1 2">
    <name type="scientific">Persea americana</name>
    <name type="common">Avocado</name>
    <dbReference type="NCBI Taxonomy" id="3435"/>
    <lineage>
        <taxon>Eukaryota</taxon>
        <taxon>Viridiplantae</taxon>
        <taxon>Streptophyta</taxon>
        <taxon>Embryophyta</taxon>
        <taxon>Tracheophyta</taxon>
        <taxon>Spermatophyta</taxon>
        <taxon>Magnoliopsida</taxon>
        <taxon>Magnoliidae</taxon>
        <taxon>Laurales</taxon>
        <taxon>Lauraceae</taxon>
        <taxon>Persea</taxon>
    </lineage>
</organism>
<proteinExistence type="predicted"/>
<reference evidence="1 2" key="1">
    <citation type="journal article" date="2022" name="Hortic Res">
        <title>A haplotype resolved chromosomal level avocado genome allows analysis of novel avocado genes.</title>
        <authorList>
            <person name="Nath O."/>
            <person name="Fletcher S.J."/>
            <person name="Hayward A."/>
            <person name="Shaw L.M."/>
            <person name="Masouleh A.K."/>
            <person name="Furtado A."/>
            <person name="Henry R.J."/>
            <person name="Mitter N."/>
        </authorList>
    </citation>
    <scope>NUCLEOTIDE SEQUENCE [LARGE SCALE GENOMIC DNA]</scope>
    <source>
        <strain evidence="2">cv. Hass</strain>
    </source>
</reference>
<dbReference type="Proteomes" id="UP001234297">
    <property type="component" value="Chromosome 2"/>
</dbReference>
<gene>
    <name evidence="1" type="ORF">MRB53_004665</name>
</gene>
<evidence type="ECO:0000313" key="1">
    <source>
        <dbReference type="EMBL" id="KAJ8642917.1"/>
    </source>
</evidence>
<name>A0ACC2MCN0_PERAE</name>
<sequence length="667" mass="72535">MFHYSQRPHHLLILSFIITFHTNLLNSSTPTCSPFTCGNSTVDYPFWRSDTSPDSFCGYPGFGLSCTNQRPILKLSTDSYYVTQFNFTRHTLTLLDINLADNSCPRPRHNVSLDLNIDSTHFKPLLNHSYPDSNLTFFFSCHSTPSSVGLIQCLSSRGSWAFVYRGGDGEIERYDWNRRCDESVVVPVEEERGGERLSDGGFVGVVQRGFEVGWYVSGDCGDCERLGGYCGYATSNGTQRMTCYCVNGTVSDRCTPVVRNNSTNGVNSTENGVASKGGGVNTTGAENGVDSKGGSVNNTGEVGGGRSKSEGTSRSNGPQVKIIIIGTVSGAIVLILACIVLVFFIRKSVKRTNDSKNNATAFSLRQRPVKNVEAFLHNYGSLAPKRYRYSKLKKITNSFKDKLGEGGYGGVFKGKLKNGRLVAVKVLNNSKGNGEEFINEVASIGRTYHVNIVTLLGFCYEGSKRALIYEFMSNGSLEKIIYSNKSEGAQRALTCERLFQIAVGIARGLECLSDDFTIKNINYSTNVLHVVDADFTSGGCPLPLSNSTSGSFTFSYINQTDVPSSTIDLFPFNYTNEVLNVTLFVNCAVPLVGLGAGNYAYVTLQQLIVLEGLAICSGPVIIPLLRSAANRLLGDGGENFGDVLESGFDVEWMVGTKWRAECVSSGG</sequence>
<accession>A0ACC2MCN0</accession>
<evidence type="ECO:0000313" key="2">
    <source>
        <dbReference type="Proteomes" id="UP001234297"/>
    </source>
</evidence>
<comment type="caution">
    <text evidence="1">The sequence shown here is derived from an EMBL/GenBank/DDBJ whole genome shotgun (WGS) entry which is preliminary data.</text>
</comment>